<evidence type="ECO:0000313" key="2">
    <source>
        <dbReference type="Proteomes" id="UP000320762"/>
    </source>
</evidence>
<name>A0A550CZ05_9AGAR</name>
<dbReference type="EMBL" id="VDMD01000001">
    <property type="protein sequence ID" value="TRM70014.1"/>
    <property type="molecule type" value="Genomic_DNA"/>
</dbReference>
<gene>
    <name evidence="1" type="ORF">BD626DRAFT_22110</name>
</gene>
<keyword evidence="2" id="KW-1185">Reference proteome</keyword>
<comment type="caution">
    <text evidence="1">The sequence shown here is derived from an EMBL/GenBank/DDBJ whole genome shotgun (WGS) entry which is preliminary data.</text>
</comment>
<accession>A0A550CZ05</accession>
<dbReference type="AlphaFoldDB" id="A0A550CZ05"/>
<sequence>MAMWRSRPRSAIVLARGAAGGWVEESRRDTWVEGFRLCARAVFTGVAPPADPPPAGRSAGWGWGGGVWVQSVTPEVRLGQTHPGGACRYMRTCGRPGAARYAHVRKSFRLPWAAGGSYNEGTPCAFVAPLQTVHIWTGVVAPVRAASVQSGCRDATNVRRVSRRGRGTGSRQLRSSFFVYHAGPRAFCRCRGGWRDKSRRTIEWNMTPPGNICSSESAQIRR</sequence>
<reference evidence="1 2" key="1">
    <citation type="journal article" date="2019" name="New Phytol.">
        <title>Comparative genomics reveals unique wood-decay strategies and fruiting body development in the Schizophyllaceae.</title>
        <authorList>
            <person name="Almasi E."/>
            <person name="Sahu N."/>
            <person name="Krizsan K."/>
            <person name="Balint B."/>
            <person name="Kovacs G.M."/>
            <person name="Kiss B."/>
            <person name="Cseklye J."/>
            <person name="Drula E."/>
            <person name="Henrissat B."/>
            <person name="Nagy I."/>
            <person name="Chovatia M."/>
            <person name="Adam C."/>
            <person name="LaButti K."/>
            <person name="Lipzen A."/>
            <person name="Riley R."/>
            <person name="Grigoriev I.V."/>
            <person name="Nagy L.G."/>
        </authorList>
    </citation>
    <scope>NUCLEOTIDE SEQUENCE [LARGE SCALE GENOMIC DNA]</scope>
    <source>
        <strain evidence="1 2">NL-1724</strain>
    </source>
</reference>
<dbReference type="Proteomes" id="UP000320762">
    <property type="component" value="Unassembled WGS sequence"/>
</dbReference>
<evidence type="ECO:0000313" key="1">
    <source>
        <dbReference type="EMBL" id="TRM70014.1"/>
    </source>
</evidence>
<organism evidence="1 2">
    <name type="scientific">Schizophyllum amplum</name>
    <dbReference type="NCBI Taxonomy" id="97359"/>
    <lineage>
        <taxon>Eukaryota</taxon>
        <taxon>Fungi</taxon>
        <taxon>Dikarya</taxon>
        <taxon>Basidiomycota</taxon>
        <taxon>Agaricomycotina</taxon>
        <taxon>Agaricomycetes</taxon>
        <taxon>Agaricomycetidae</taxon>
        <taxon>Agaricales</taxon>
        <taxon>Schizophyllaceae</taxon>
        <taxon>Schizophyllum</taxon>
    </lineage>
</organism>
<protein>
    <submittedName>
        <fullName evidence="1">Uncharacterized protein</fullName>
    </submittedName>
</protein>
<proteinExistence type="predicted"/>